<accession>A0A093SC96</accession>
<evidence type="ECO:0000313" key="7">
    <source>
        <dbReference type="Proteomes" id="UP000053258"/>
    </source>
</evidence>
<dbReference type="SUPFAM" id="SSF56112">
    <property type="entry name" value="Protein kinase-like (PK-like)"/>
    <property type="match status" value="1"/>
</dbReference>
<dbReference type="Gene3D" id="1.10.510.10">
    <property type="entry name" value="Transferase(Phosphotransferase) domain 1"/>
    <property type="match status" value="1"/>
</dbReference>
<dbReference type="OrthoDB" id="1022360at2759"/>
<evidence type="ECO:0000256" key="3">
    <source>
        <dbReference type="ARBA" id="ARBA00022741"/>
    </source>
</evidence>
<dbReference type="EMBL" id="KL670897">
    <property type="protein sequence ID" value="KFW80439.1"/>
    <property type="molecule type" value="Genomic_DNA"/>
</dbReference>
<dbReference type="PANTHER" id="PTHR45832">
    <property type="entry name" value="SERINE/THREONINE-PROTEIN KINASE SAMKA-RELATED-RELATED"/>
    <property type="match status" value="1"/>
</dbReference>
<feature type="domain" description="Protein kinase" evidence="5">
    <location>
        <begin position="1"/>
        <end position="64"/>
    </location>
</feature>
<protein>
    <recommendedName>
        <fullName evidence="2">non-specific serine/threonine protein kinase</fullName>
        <ecNumber evidence="2">2.7.11.1</ecNumber>
    </recommendedName>
</protein>
<dbReference type="InterPro" id="IPR000719">
    <property type="entry name" value="Prot_kinase_dom"/>
</dbReference>
<keyword evidence="6" id="KW-0418">Kinase</keyword>
<sequence length="64" mass="7088">SNILLSVDGSVKMDDFGLCAHLTPEQSKRSLLVGTLYWMTPEYVTKDVYGPEVDIWSLGIVGIE</sequence>
<dbReference type="Pfam" id="PF00069">
    <property type="entry name" value="Pkinase"/>
    <property type="match status" value="1"/>
</dbReference>
<evidence type="ECO:0000256" key="2">
    <source>
        <dbReference type="ARBA" id="ARBA00012513"/>
    </source>
</evidence>
<proteinExistence type="inferred from homology"/>
<organism evidence="6 7">
    <name type="scientific">Manacus vitellinus</name>
    <name type="common">golden-collared manakin</name>
    <dbReference type="NCBI Taxonomy" id="328815"/>
    <lineage>
        <taxon>Eukaryota</taxon>
        <taxon>Metazoa</taxon>
        <taxon>Chordata</taxon>
        <taxon>Craniata</taxon>
        <taxon>Vertebrata</taxon>
        <taxon>Euteleostomi</taxon>
        <taxon>Archelosauria</taxon>
        <taxon>Archosauria</taxon>
        <taxon>Dinosauria</taxon>
        <taxon>Saurischia</taxon>
        <taxon>Theropoda</taxon>
        <taxon>Coelurosauria</taxon>
        <taxon>Aves</taxon>
        <taxon>Neognathae</taxon>
        <taxon>Neoaves</taxon>
        <taxon>Telluraves</taxon>
        <taxon>Australaves</taxon>
        <taxon>Passeriformes</taxon>
        <taxon>Pipridae</taxon>
        <taxon>Manacus</taxon>
    </lineage>
</organism>
<evidence type="ECO:0000256" key="4">
    <source>
        <dbReference type="ARBA" id="ARBA00022840"/>
    </source>
</evidence>
<dbReference type="PROSITE" id="PS50011">
    <property type="entry name" value="PROTEIN_KINASE_DOM"/>
    <property type="match status" value="1"/>
</dbReference>
<gene>
    <name evidence="6" type="ORF">N305_10160</name>
</gene>
<dbReference type="Proteomes" id="UP000053258">
    <property type="component" value="Unassembled WGS sequence"/>
</dbReference>
<comment type="similarity">
    <text evidence="1">Belongs to the protein kinase superfamily. STE Ser/Thr protein kinase family. STE20 subfamily.</text>
</comment>
<dbReference type="GO" id="GO:0004674">
    <property type="term" value="F:protein serine/threonine kinase activity"/>
    <property type="evidence" value="ECO:0007669"/>
    <property type="project" value="UniProtKB-EC"/>
</dbReference>
<name>A0A093SC96_9PASS</name>
<reference evidence="6 7" key="1">
    <citation type="submission" date="2014-06" db="EMBL/GenBank/DDBJ databases">
        <title>Genome evolution of avian class.</title>
        <authorList>
            <person name="Zhang G."/>
            <person name="Li C."/>
        </authorList>
    </citation>
    <scope>NUCLEOTIDE SEQUENCE [LARGE SCALE GENOMIC DNA]</scope>
    <source>
        <strain evidence="6">BGI_N305</strain>
    </source>
</reference>
<dbReference type="InterPro" id="IPR051931">
    <property type="entry name" value="PAK3-like"/>
</dbReference>
<keyword evidence="6" id="KW-0808">Transferase</keyword>
<dbReference type="AlphaFoldDB" id="A0A093SC96"/>
<keyword evidence="7" id="KW-1185">Reference proteome</keyword>
<dbReference type="InterPro" id="IPR011009">
    <property type="entry name" value="Kinase-like_dom_sf"/>
</dbReference>
<dbReference type="PANTHER" id="PTHR45832:SF22">
    <property type="entry name" value="SERINE_THREONINE-PROTEIN KINASE SAMKA-RELATED"/>
    <property type="match status" value="1"/>
</dbReference>
<dbReference type="GO" id="GO:0005524">
    <property type="term" value="F:ATP binding"/>
    <property type="evidence" value="ECO:0007669"/>
    <property type="project" value="UniProtKB-KW"/>
</dbReference>
<evidence type="ECO:0000259" key="5">
    <source>
        <dbReference type="PROSITE" id="PS50011"/>
    </source>
</evidence>
<feature type="non-terminal residue" evidence="6">
    <location>
        <position position="64"/>
    </location>
</feature>
<dbReference type="EC" id="2.7.11.1" evidence="2"/>
<evidence type="ECO:0000256" key="1">
    <source>
        <dbReference type="ARBA" id="ARBA00008874"/>
    </source>
</evidence>
<keyword evidence="3" id="KW-0547">Nucleotide-binding</keyword>
<feature type="non-terminal residue" evidence="6">
    <location>
        <position position="1"/>
    </location>
</feature>
<keyword evidence="4" id="KW-0067">ATP-binding</keyword>
<evidence type="ECO:0000313" key="6">
    <source>
        <dbReference type="EMBL" id="KFW80439.1"/>
    </source>
</evidence>